<evidence type="ECO:0000259" key="1">
    <source>
        <dbReference type="PROSITE" id="PS51819"/>
    </source>
</evidence>
<dbReference type="KEGG" id="fer:FNB15_12580"/>
<dbReference type="InterPro" id="IPR004360">
    <property type="entry name" value="Glyas_Fos-R_dOase_dom"/>
</dbReference>
<evidence type="ECO:0000313" key="2">
    <source>
        <dbReference type="EMBL" id="QDO98055.1"/>
    </source>
</evidence>
<dbReference type="Pfam" id="PF00903">
    <property type="entry name" value="Glyoxalase"/>
    <property type="match status" value="1"/>
</dbReference>
<dbReference type="Proteomes" id="UP000317496">
    <property type="component" value="Chromosome"/>
</dbReference>
<dbReference type="PANTHER" id="PTHR35006">
    <property type="entry name" value="GLYOXALASE FAMILY PROTEIN (AFU_ORTHOLOGUE AFUA_5G14830)"/>
    <property type="match status" value="1"/>
</dbReference>
<accession>A0A516H2T5</accession>
<dbReference type="AlphaFoldDB" id="A0A516H2T5"/>
<dbReference type="EMBL" id="CP041636">
    <property type="protein sequence ID" value="QDO98055.1"/>
    <property type="molecule type" value="Genomic_DNA"/>
</dbReference>
<organism evidence="2 3">
    <name type="scientific">Ferrovibrio terrae</name>
    <dbReference type="NCBI Taxonomy" id="2594003"/>
    <lineage>
        <taxon>Bacteria</taxon>
        <taxon>Pseudomonadati</taxon>
        <taxon>Pseudomonadota</taxon>
        <taxon>Alphaproteobacteria</taxon>
        <taxon>Rhodospirillales</taxon>
        <taxon>Rhodospirillaceae</taxon>
        <taxon>Ferrovibrio</taxon>
    </lineage>
</organism>
<evidence type="ECO:0000313" key="3">
    <source>
        <dbReference type="Proteomes" id="UP000317496"/>
    </source>
</evidence>
<keyword evidence="3" id="KW-1185">Reference proteome</keyword>
<dbReference type="OrthoDB" id="9807407at2"/>
<reference evidence="2 3" key="1">
    <citation type="submission" date="2019-07" db="EMBL/GenBank/DDBJ databases">
        <title>Genome sequencing for Ferrovibrio sp. K5.</title>
        <authorList>
            <person name="Park S.-J."/>
        </authorList>
    </citation>
    <scope>NUCLEOTIDE SEQUENCE [LARGE SCALE GENOMIC DNA]</scope>
    <source>
        <strain evidence="2 3">K5</strain>
    </source>
</reference>
<dbReference type="SUPFAM" id="SSF54593">
    <property type="entry name" value="Glyoxalase/Bleomycin resistance protein/Dihydroxybiphenyl dioxygenase"/>
    <property type="match status" value="1"/>
</dbReference>
<dbReference type="InterPro" id="IPR029068">
    <property type="entry name" value="Glyas_Bleomycin-R_OHBP_Dase"/>
</dbReference>
<gene>
    <name evidence="2" type="ORF">FNB15_12580</name>
</gene>
<dbReference type="InterPro" id="IPR037523">
    <property type="entry name" value="VOC_core"/>
</dbReference>
<dbReference type="PROSITE" id="PS51819">
    <property type="entry name" value="VOC"/>
    <property type="match status" value="1"/>
</dbReference>
<dbReference type="CDD" id="cd07262">
    <property type="entry name" value="VOC_like"/>
    <property type="match status" value="1"/>
</dbReference>
<feature type="domain" description="VOC" evidence="1">
    <location>
        <begin position="1"/>
        <end position="122"/>
    </location>
</feature>
<dbReference type="RefSeq" id="WP_144069036.1">
    <property type="nucleotide sequence ID" value="NZ_CP041636.1"/>
</dbReference>
<name>A0A516H2T5_9PROT</name>
<dbReference type="PANTHER" id="PTHR35006:SF2">
    <property type="entry name" value="GLYOXALASE FAMILY PROTEIN (AFU_ORTHOLOGUE AFUA_5G14830)"/>
    <property type="match status" value="1"/>
</dbReference>
<proteinExistence type="predicted"/>
<dbReference type="Gene3D" id="3.10.180.10">
    <property type="entry name" value="2,3-Dihydroxybiphenyl 1,2-Dioxygenase, domain 1"/>
    <property type="match status" value="1"/>
</dbReference>
<protein>
    <submittedName>
        <fullName evidence="2">VOC family protein</fullName>
    </submittedName>
</protein>
<sequence length="125" mass="13815">MFDHLSIGVRDMARSGAFYDAALKPLGHTRLYEGEYGIGYGTKHPQFWIDRTDSPVPSDPKSCLHICFRADSRAAVDAFHALAIQNGGTDNGPPGLRPQYTPTYYAAFVIDPDGYRIEAVCYTPD</sequence>